<dbReference type="Gene3D" id="3.20.20.450">
    <property type="entry name" value="EAL domain"/>
    <property type="match status" value="1"/>
</dbReference>
<evidence type="ECO:0000259" key="1">
    <source>
        <dbReference type="PROSITE" id="PS50883"/>
    </source>
</evidence>
<name>A0A660E164_9LACO</name>
<dbReference type="SUPFAM" id="SSF141868">
    <property type="entry name" value="EAL domain-like"/>
    <property type="match status" value="1"/>
</dbReference>
<dbReference type="OrthoDB" id="8731447at2"/>
<dbReference type="Proteomes" id="UP000289996">
    <property type="component" value="Unassembled WGS sequence"/>
</dbReference>
<feature type="domain" description="EAL" evidence="1">
    <location>
        <begin position="1"/>
        <end position="230"/>
    </location>
</feature>
<dbReference type="RefSeq" id="WP_130845323.1">
    <property type="nucleotide sequence ID" value="NZ_BJDY01000004.1"/>
</dbReference>
<dbReference type="InterPro" id="IPR001633">
    <property type="entry name" value="EAL_dom"/>
</dbReference>
<evidence type="ECO:0000313" key="3">
    <source>
        <dbReference type="Proteomes" id="UP000289996"/>
    </source>
</evidence>
<reference evidence="2 3" key="1">
    <citation type="submission" date="2018-11" db="EMBL/GenBank/DDBJ databases">
        <authorList>
            <person name="Wuyts S."/>
        </authorList>
    </citation>
    <scope>NUCLEOTIDE SEQUENCE [LARGE SCALE GENOMIC DNA]</scope>
    <source>
        <strain evidence="2">Lactobacillus mudanjiangensis AMBF249</strain>
    </source>
</reference>
<dbReference type="InterPro" id="IPR035919">
    <property type="entry name" value="EAL_sf"/>
</dbReference>
<dbReference type="Pfam" id="PF00563">
    <property type="entry name" value="EAL"/>
    <property type="match status" value="1"/>
</dbReference>
<dbReference type="EMBL" id="UYIG01000141">
    <property type="protein sequence ID" value="VDG29436.1"/>
    <property type="molecule type" value="Genomic_DNA"/>
</dbReference>
<dbReference type="PANTHER" id="PTHR33121">
    <property type="entry name" value="CYCLIC DI-GMP PHOSPHODIESTERASE PDEF"/>
    <property type="match status" value="1"/>
</dbReference>
<dbReference type="PANTHER" id="PTHR33121:SF70">
    <property type="entry name" value="SIGNALING PROTEIN YKOW"/>
    <property type="match status" value="1"/>
</dbReference>
<accession>A0A660E164</accession>
<evidence type="ECO:0000313" key="2">
    <source>
        <dbReference type="EMBL" id="VDG29436.1"/>
    </source>
</evidence>
<dbReference type="InterPro" id="IPR050706">
    <property type="entry name" value="Cyclic-di-GMP_PDE-like"/>
</dbReference>
<sequence length="230" mass="26181">MEPFYRYFVQPQINTKTKTITGYELLMKQLTPEGWRPPVNFAAIDAQTIAELLIATTRVLALKVNYCSVNINREQLMTTPIVDAIIKSQQQLYPARLVVELTEDDGPEQYPVAEMLPLLQSLVDQGIQISLDDVGTGDNYFDDVQTLLPLVSELKFALQNFKLAFNDPKIQQKVRFWRAMSTEYGLRLVLEGVENAADNVLSQKLGIKYKQGYYFSKPQLLKLPQDQAAM</sequence>
<proteinExistence type="predicted"/>
<dbReference type="GO" id="GO:0071111">
    <property type="term" value="F:cyclic-guanylate-specific phosphodiesterase activity"/>
    <property type="evidence" value="ECO:0007669"/>
    <property type="project" value="InterPro"/>
</dbReference>
<dbReference type="CDD" id="cd01948">
    <property type="entry name" value="EAL"/>
    <property type="match status" value="1"/>
</dbReference>
<keyword evidence="3" id="KW-1185">Reference proteome</keyword>
<dbReference type="SMART" id="SM00052">
    <property type="entry name" value="EAL"/>
    <property type="match status" value="1"/>
</dbReference>
<protein>
    <submittedName>
        <fullName evidence="2">Diguanylate cyclase [Lactobacillus koreensis]</fullName>
    </submittedName>
</protein>
<organism evidence="2 3">
    <name type="scientific">Lactiplantibacillus mudanjiangensis</name>
    <dbReference type="NCBI Taxonomy" id="1296538"/>
    <lineage>
        <taxon>Bacteria</taxon>
        <taxon>Bacillati</taxon>
        <taxon>Bacillota</taxon>
        <taxon>Bacilli</taxon>
        <taxon>Lactobacillales</taxon>
        <taxon>Lactobacillaceae</taxon>
        <taxon>Lactiplantibacillus</taxon>
    </lineage>
</organism>
<dbReference type="AlphaFoldDB" id="A0A660E164"/>
<gene>
    <name evidence="2" type="ORF">MUDAN_MDHGFNIF_00991</name>
</gene>
<dbReference type="PROSITE" id="PS50883">
    <property type="entry name" value="EAL"/>
    <property type="match status" value="1"/>
</dbReference>